<name>A0ABW7N5Q9_9BACT</name>
<evidence type="ECO:0000256" key="2">
    <source>
        <dbReference type="ARBA" id="ARBA00023136"/>
    </source>
</evidence>
<evidence type="ECO:0000259" key="5">
    <source>
        <dbReference type="Pfam" id="PF07715"/>
    </source>
</evidence>
<dbReference type="Pfam" id="PF07715">
    <property type="entry name" value="Plug"/>
    <property type="match status" value="1"/>
</dbReference>
<accession>A0ABW7N5Q9</accession>
<keyword evidence="7" id="KW-1185">Reference proteome</keyword>
<dbReference type="Pfam" id="PF13715">
    <property type="entry name" value="CarbopepD_reg_2"/>
    <property type="match status" value="1"/>
</dbReference>
<feature type="domain" description="TonB-dependent receptor plug" evidence="5">
    <location>
        <begin position="252"/>
        <end position="331"/>
    </location>
</feature>
<proteinExistence type="predicted"/>
<comment type="caution">
    <text evidence="6">The sequence shown here is derived from an EMBL/GenBank/DDBJ whole genome shotgun (WGS) entry which is preliminary data.</text>
</comment>
<feature type="signal peptide" evidence="4">
    <location>
        <begin position="1"/>
        <end position="18"/>
    </location>
</feature>
<evidence type="ECO:0000256" key="3">
    <source>
        <dbReference type="ARBA" id="ARBA00023237"/>
    </source>
</evidence>
<dbReference type="Gene3D" id="2.60.40.1120">
    <property type="entry name" value="Carboxypeptidase-like, regulatory domain"/>
    <property type="match status" value="1"/>
</dbReference>
<keyword evidence="3" id="KW-0998">Cell outer membrane</keyword>
<dbReference type="EMBL" id="JBIPKE010000012">
    <property type="protein sequence ID" value="MFH6982740.1"/>
    <property type="molecule type" value="Genomic_DNA"/>
</dbReference>
<reference evidence="6 7" key="1">
    <citation type="journal article" date="2013" name="Int. J. Syst. Evol. Microbiol.">
        <title>Marinoscillum luteum sp. nov., isolated from marine sediment.</title>
        <authorList>
            <person name="Cha I.T."/>
            <person name="Park S.J."/>
            <person name="Kim S.J."/>
            <person name="Kim J.G."/>
            <person name="Jung M.Y."/>
            <person name="Shin K.S."/>
            <person name="Kwon K.K."/>
            <person name="Yang S.H."/>
            <person name="Seo Y.S."/>
            <person name="Rhee S.K."/>
        </authorList>
    </citation>
    <scope>NUCLEOTIDE SEQUENCE [LARGE SCALE GENOMIC DNA]</scope>
    <source>
        <strain evidence="6 7">KCTC 23939</strain>
    </source>
</reference>
<dbReference type="InterPro" id="IPR037066">
    <property type="entry name" value="Plug_dom_sf"/>
</dbReference>
<sequence>MPRILLSGLLLFSLGLHAQKIADFRFSYDPVGQSLPTLIHQAESNFPVTVFYKKAWIDSIRAVSVPDNKFLSILQASLSNSGFRITIKDDYYLFIYPDDELITGLGINPFEEAQVKETWVEIGDQAKMQPGVPTKLTGYVSDATGEVIPGVTISVDDGGSGTISSPLGYYQLELLPGNHAITYNYLGFESEQKKIKLYSQGTLNINLYEETSVLEEITVEEGGARDRLTNTSLGKSDLSIYAINKMPAFMGESDVIKSITILPGVSVTGESSSYISVRGGNYDQNLILMNDIPIYNPSHLLGFFSVFNPDMVSKVSLYKGSVPARYESRASSVLDVKLSPRASSPFMAYGGIGILTSSLGAKGKVLDDKLTYTVGSRATYSDWVLNAVPDKDAKTSAANFWDFNSVIEYQVNSKNSVKGTFYKAKDSFQFSEDTTYSYDQVGFSLAWNHLFSNDLLYNLTVSHSDYQYETEGDAQNYQFLLKNGIQQSGIQNNLTFSRGMHALEAGVHLNRFITSPGSMEPNSQNSLVVPTTLSEEHAVTVSGYLEDEVKLTESLRARVGLRYTNYQLLGPLTTYTYAPDSPRNETTTTGEISYDQNEKIANYHGMEPRASISYLFPWATLKLGYNRLYQFQHLISNSISVTPLDQWKLSDQFIKPVISDQLALGVFRNFQDNTLEASVEGYVKHYQNLIEYKNGANIVLNESLEQVLISGEGKAWGLEFLLAKNKGKTQGWFSYAYSRTFIRTQSRHIEERINDGAWYPYYSDRPHNISLSLDHKITNRWSMGVNFKYASGRPVSAPAARFVVDNVTVAYFNERNGERIPDYHRADISLTHENKVKKNQQFRSKWVISVYNLYARKNAYSIFFKNSPGAPAQPYKLTIAGAMIPSLTYKFEFN</sequence>
<comment type="subcellular location">
    <subcellularLocation>
        <location evidence="1">Cell outer membrane</location>
    </subcellularLocation>
</comment>
<evidence type="ECO:0000313" key="7">
    <source>
        <dbReference type="Proteomes" id="UP001610063"/>
    </source>
</evidence>
<dbReference type="SUPFAM" id="SSF56935">
    <property type="entry name" value="Porins"/>
    <property type="match status" value="1"/>
</dbReference>
<keyword evidence="4" id="KW-0732">Signal</keyword>
<dbReference type="RefSeq" id="WP_395416394.1">
    <property type="nucleotide sequence ID" value="NZ_JBIPKE010000012.1"/>
</dbReference>
<dbReference type="Gene3D" id="2.170.130.10">
    <property type="entry name" value="TonB-dependent receptor, plug domain"/>
    <property type="match status" value="1"/>
</dbReference>
<dbReference type="InterPro" id="IPR012910">
    <property type="entry name" value="Plug_dom"/>
</dbReference>
<protein>
    <submittedName>
        <fullName evidence="6">Carboxypeptidase-like regulatory domain-containing protein</fullName>
    </submittedName>
</protein>
<dbReference type="Proteomes" id="UP001610063">
    <property type="component" value="Unassembled WGS sequence"/>
</dbReference>
<dbReference type="SUPFAM" id="SSF49464">
    <property type="entry name" value="Carboxypeptidase regulatory domain-like"/>
    <property type="match status" value="1"/>
</dbReference>
<feature type="chain" id="PRO_5045773771" evidence="4">
    <location>
        <begin position="19"/>
        <end position="894"/>
    </location>
</feature>
<dbReference type="InterPro" id="IPR036942">
    <property type="entry name" value="Beta-barrel_TonB_sf"/>
</dbReference>
<keyword evidence="2" id="KW-0472">Membrane</keyword>
<evidence type="ECO:0000256" key="4">
    <source>
        <dbReference type="SAM" id="SignalP"/>
    </source>
</evidence>
<evidence type="ECO:0000256" key="1">
    <source>
        <dbReference type="ARBA" id="ARBA00004442"/>
    </source>
</evidence>
<evidence type="ECO:0000313" key="6">
    <source>
        <dbReference type="EMBL" id="MFH6982740.1"/>
    </source>
</evidence>
<dbReference type="Gene3D" id="2.40.170.20">
    <property type="entry name" value="TonB-dependent receptor, beta-barrel domain"/>
    <property type="match status" value="1"/>
</dbReference>
<dbReference type="InterPro" id="IPR008969">
    <property type="entry name" value="CarboxyPept-like_regulatory"/>
</dbReference>
<gene>
    <name evidence="6" type="ORF">ACHKAR_04780</name>
</gene>
<organism evidence="6 7">
    <name type="scientific">Marinoscillum luteum</name>
    <dbReference type="NCBI Taxonomy" id="861051"/>
    <lineage>
        <taxon>Bacteria</taxon>
        <taxon>Pseudomonadati</taxon>
        <taxon>Bacteroidota</taxon>
        <taxon>Cytophagia</taxon>
        <taxon>Cytophagales</taxon>
        <taxon>Reichenbachiellaceae</taxon>
        <taxon>Marinoscillum</taxon>
    </lineage>
</organism>